<feature type="region of interest" description="Disordered" evidence="1">
    <location>
        <begin position="1"/>
        <end position="49"/>
    </location>
</feature>
<reference evidence="3 4" key="2">
    <citation type="submission" date="2020-07" db="EMBL/GenBank/DDBJ databases">
        <title>Genome of starter culture bacteria Kocuria salsicia reveals its technological properties and safety for usage in meat industry.</title>
        <authorList>
            <person name="Michael M."/>
            <person name="Konstantin K."/>
            <person name="Evgenii K."/>
            <person name="Galina S."/>
            <person name="Oksana K."/>
            <person name="Andrei L."/>
        </authorList>
    </citation>
    <scope>NUCLEOTIDE SEQUENCE [LARGE SCALE GENOMIC DNA]</scope>
    <source>
        <strain evidence="3 4">80</strain>
    </source>
</reference>
<dbReference type="InterPro" id="IPR016566">
    <property type="entry name" value="UCP010219"/>
</dbReference>
<dbReference type="Pfam" id="PF11361">
    <property type="entry name" value="DUF3159"/>
    <property type="match status" value="1"/>
</dbReference>
<keyword evidence="4" id="KW-1185">Reference proteome</keyword>
<reference evidence="4" key="1">
    <citation type="submission" date="2017-08" db="EMBL/GenBank/DDBJ databases">
        <title>Draft Genome Sequence of Kocuria varians 80.</title>
        <authorList>
            <person name="Minaev M."/>
            <person name="Kurbakov K.A."/>
            <person name="Solodovnikova G.I."/>
            <person name="Kuznetsova O.A."/>
            <person name="Lisitsyn A.B."/>
        </authorList>
    </citation>
    <scope>NUCLEOTIDE SEQUENCE [LARGE SCALE GENOMIC DNA]</scope>
    <source>
        <strain evidence="4">80</strain>
    </source>
</reference>
<evidence type="ECO:0000256" key="1">
    <source>
        <dbReference type="SAM" id="MobiDB-lite"/>
    </source>
</evidence>
<keyword evidence="2" id="KW-0812">Transmembrane</keyword>
<proteinExistence type="predicted"/>
<gene>
    <name evidence="3" type="ORF">CIB50_0001706</name>
</gene>
<sequence length="264" mass="27824">MSSPANPGAEDAPRQASLGTDEPGAPARDAASRPAPGRDAIPDRDAAADRAAEDFARRSGLRRDEAGQLDVLSAVGGWRGVLESLLPGLVYLVCVVVTGQLGPALIASLAVAALFTLVRLVQRQPVTQALGGLVGVGICALFARVGGDALDYYVWGFVTNAVWLLGLAVSALAGWPLLGVLFGYIRGEGTHWRRDPGRRRAYQRVNAVLLAMFAARLLVQLPLYFAGDVAGLGITRLVMGAPLYAAVLWLGWLWSRPRPAPPAG</sequence>
<name>A0A7D7Q3C0_KOCVA</name>
<accession>A0A7D7Q3C0</accession>
<dbReference type="RefSeq" id="WP_094393816.1">
    <property type="nucleotide sequence ID" value="NZ_CP059343.1"/>
</dbReference>
<keyword evidence="2" id="KW-0472">Membrane</keyword>
<feature type="transmembrane region" description="Helical" evidence="2">
    <location>
        <begin position="205"/>
        <end position="227"/>
    </location>
</feature>
<feature type="transmembrane region" description="Helical" evidence="2">
    <location>
        <begin position="152"/>
        <end position="185"/>
    </location>
</feature>
<feature type="transmembrane region" description="Helical" evidence="2">
    <location>
        <begin position="89"/>
        <end position="117"/>
    </location>
</feature>
<dbReference type="EMBL" id="CP059343">
    <property type="protein sequence ID" value="QMS56981.1"/>
    <property type="molecule type" value="Genomic_DNA"/>
</dbReference>
<evidence type="ECO:0000313" key="3">
    <source>
        <dbReference type="EMBL" id="QMS56981.1"/>
    </source>
</evidence>
<keyword evidence="2" id="KW-1133">Transmembrane helix</keyword>
<dbReference type="KEGG" id="kvr:CIB50_0001706"/>
<feature type="compositionally biased region" description="Low complexity" evidence="1">
    <location>
        <begin position="23"/>
        <end position="39"/>
    </location>
</feature>
<feature type="compositionally biased region" description="Basic and acidic residues" evidence="1">
    <location>
        <begin position="40"/>
        <end position="49"/>
    </location>
</feature>
<evidence type="ECO:0000256" key="2">
    <source>
        <dbReference type="SAM" id="Phobius"/>
    </source>
</evidence>
<evidence type="ECO:0008006" key="5">
    <source>
        <dbReference type="Google" id="ProtNLM"/>
    </source>
</evidence>
<dbReference type="Proteomes" id="UP000216825">
    <property type="component" value="Chromosome"/>
</dbReference>
<feature type="transmembrane region" description="Helical" evidence="2">
    <location>
        <begin position="233"/>
        <end position="254"/>
    </location>
</feature>
<dbReference type="AlphaFoldDB" id="A0A7D7Q3C0"/>
<protein>
    <recommendedName>
        <fullName evidence="5">Potassium ABC transporter</fullName>
    </recommendedName>
</protein>
<feature type="transmembrane region" description="Helical" evidence="2">
    <location>
        <begin position="129"/>
        <end position="146"/>
    </location>
</feature>
<evidence type="ECO:0000313" key="4">
    <source>
        <dbReference type="Proteomes" id="UP000216825"/>
    </source>
</evidence>
<organism evidence="3 4">
    <name type="scientific">Kocuria varians</name>
    <name type="common">Micrococcus varians</name>
    <dbReference type="NCBI Taxonomy" id="1272"/>
    <lineage>
        <taxon>Bacteria</taxon>
        <taxon>Bacillati</taxon>
        <taxon>Actinomycetota</taxon>
        <taxon>Actinomycetes</taxon>
        <taxon>Micrococcales</taxon>
        <taxon>Micrococcaceae</taxon>
        <taxon>Kocuria</taxon>
    </lineage>
</organism>